<dbReference type="UniPathway" id="UPA00061">
    <property type="reaction ID" value="UER00516"/>
</dbReference>
<keyword evidence="12" id="KW-1185">Reference proteome</keyword>
<keyword evidence="7 10" id="KW-0808">Transferase</keyword>
<dbReference type="GO" id="GO:0009236">
    <property type="term" value="P:cobalamin biosynthetic process"/>
    <property type="evidence" value="ECO:0007669"/>
    <property type="project" value="UniProtKB-UniRule"/>
</dbReference>
<proteinExistence type="inferred from homology"/>
<dbReference type="InterPro" id="IPR017846">
    <property type="entry name" value="Nict_dMeBzImd_PRibTrfase_bact"/>
</dbReference>
<comment type="similarity">
    <text evidence="2 10">Belongs to the CobT family.</text>
</comment>
<dbReference type="NCBIfam" id="TIGR03160">
    <property type="entry name" value="cobT_DBIPRT"/>
    <property type="match status" value="1"/>
</dbReference>
<feature type="active site" description="Proton acceptor" evidence="10">
    <location>
        <position position="308"/>
    </location>
</feature>
<organism evidence="11 12">
    <name type="scientific">Chelatococcus caeni</name>
    <dbReference type="NCBI Taxonomy" id="1348468"/>
    <lineage>
        <taxon>Bacteria</taxon>
        <taxon>Pseudomonadati</taxon>
        <taxon>Pseudomonadota</taxon>
        <taxon>Alphaproteobacteria</taxon>
        <taxon>Hyphomicrobiales</taxon>
        <taxon>Chelatococcaceae</taxon>
        <taxon>Chelatococcus</taxon>
    </lineage>
</organism>
<dbReference type="GO" id="GO:0008939">
    <property type="term" value="F:nicotinate-nucleotide-dimethylbenzimidazole phosphoribosyltransferase activity"/>
    <property type="evidence" value="ECO:0007669"/>
    <property type="project" value="UniProtKB-UniRule"/>
</dbReference>
<name>A0A840BR81_9HYPH</name>
<dbReference type="RefSeq" id="WP_183315630.1">
    <property type="nucleotide sequence ID" value="NZ_JACIEN010000001.1"/>
</dbReference>
<dbReference type="InterPro" id="IPR023195">
    <property type="entry name" value="Nict_dMeBzImd_PRibTrfase_N"/>
</dbReference>
<evidence type="ECO:0000256" key="8">
    <source>
        <dbReference type="ARBA" id="ARBA00030686"/>
    </source>
</evidence>
<dbReference type="PANTHER" id="PTHR43463:SF1">
    <property type="entry name" value="NICOTINATE-NUCLEOTIDE--DIMETHYLBENZIMIDAZOLE PHOSPHORIBOSYLTRANSFERASE"/>
    <property type="match status" value="1"/>
</dbReference>
<evidence type="ECO:0000256" key="3">
    <source>
        <dbReference type="ARBA" id="ARBA00011991"/>
    </source>
</evidence>
<dbReference type="EMBL" id="JACIEN010000001">
    <property type="protein sequence ID" value="MBB4015510.1"/>
    <property type="molecule type" value="Genomic_DNA"/>
</dbReference>
<dbReference type="CDD" id="cd02439">
    <property type="entry name" value="DMB-PRT_CobT"/>
    <property type="match status" value="1"/>
</dbReference>
<comment type="function">
    <text evidence="10">Catalyzes the synthesis of alpha-ribazole-5'-phosphate from nicotinate mononucleotide (NAMN) and 5,6-dimethylbenzimidazole (DMB).</text>
</comment>
<gene>
    <name evidence="10" type="primary">cobT</name>
    <name evidence="11" type="ORF">GGR16_000516</name>
</gene>
<comment type="catalytic activity">
    <reaction evidence="9 10">
        <text>5,6-dimethylbenzimidazole + nicotinate beta-D-ribonucleotide = alpha-ribazole 5'-phosphate + nicotinate + H(+)</text>
        <dbReference type="Rhea" id="RHEA:11196"/>
        <dbReference type="ChEBI" id="CHEBI:15378"/>
        <dbReference type="ChEBI" id="CHEBI:15890"/>
        <dbReference type="ChEBI" id="CHEBI:32544"/>
        <dbReference type="ChEBI" id="CHEBI:57502"/>
        <dbReference type="ChEBI" id="CHEBI:57918"/>
        <dbReference type="EC" id="2.4.2.21"/>
    </reaction>
</comment>
<dbReference type="AlphaFoldDB" id="A0A840BR81"/>
<evidence type="ECO:0000256" key="10">
    <source>
        <dbReference type="HAMAP-Rule" id="MF_00230"/>
    </source>
</evidence>
<dbReference type="SUPFAM" id="SSF52733">
    <property type="entry name" value="Nicotinate mononucleotide:5,6-dimethylbenzimidazole phosphoribosyltransferase (CobT)"/>
    <property type="match status" value="1"/>
</dbReference>
<keyword evidence="5 10" id="KW-0169">Cobalamin biosynthesis</keyword>
<comment type="caution">
    <text evidence="11">The sequence shown here is derived from an EMBL/GenBank/DDBJ whole genome shotgun (WGS) entry which is preliminary data.</text>
</comment>
<evidence type="ECO:0000256" key="5">
    <source>
        <dbReference type="ARBA" id="ARBA00022573"/>
    </source>
</evidence>
<evidence type="ECO:0000256" key="6">
    <source>
        <dbReference type="ARBA" id="ARBA00022676"/>
    </source>
</evidence>
<evidence type="ECO:0000256" key="7">
    <source>
        <dbReference type="ARBA" id="ARBA00022679"/>
    </source>
</evidence>
<dbReference type="NCBIfam" id="NF000996">
    <property type="entry name" value="PRK00105.1"/>
    <property type="match status" value="1"/>
</dbReference>
<evidence type="ECO:0000256" key="9">
    <source>
        <dbReference type="ARBA" id="ARBA00047340"/>
    </source>
</evidence>
<evidence type="ECO:0000256" key="1">
    <source>
        <dbReference type="ARBA" id="ARBA00005049"/>
    </source>
</evidence>
<dbReference type="PANTHER" id="PTHR43463">
    <property type="entry name" value="NICOTINATE-NUCLEOTIDE--DIMETHYLBENZIMIDAZOLE PHOSPHORIBOSYLTRANSFERASE"/>
    <property type="match status" value="1"/>
</dbReference>
<dbReference type="Pfam" id="PF02277">
    <property type="entry name" value="DBI_PRT"/>
    <property type="match status" value="1"/>
</dbReference>
<protein>
    <recommendedName>
        <fullName evidence="4 10">Nicotinate-nucleotide--dimethylbenzimidazole phosphoribosyltransferase</fullName>
        <shortName evidence="10">NN:DBI PRT</shortName>
        <ecNumber evidence="3 10">2.4.2.21</ecNumber>
    </recommendedName>
    <alternativeName>
        <fullName evidence="8 10">N(1)-alpha-phosphoribosyltransferase</fullName>
    </alternativeName>
</protein>
<keyword evidence="6 10" id="KW-0328">Glycosyltransferase</keyword>
<evidence type="ECO:0000313" key="11">
    <source>
        <dbReference type="EMBL" id="MBB4015510.1"/>
    </source>
</evidence>
<evidence type="ECO:0000313" key="12">
    <source>
        <dbReference type="Proteomes" id="UP000577362"/>
    </source>
</evidence>
<dbReference type="InterPro" id="IPR003200">
    <property type="entry name" value="Nict_dMeBzImd_PRibTrfase"/>
</dbReference>
<dbReference type="EC" id="2.4.2.21" evidence="3 10"/>
<evidence type="ECO:0000256" key="2">
    <source>
        <dbReference type="ARBA" id="ARBA00007110"/>
    </source>
</evidence>
<dbReference type="Gene3D" id="3.40.50.10210">
    <property type="match status" value="1"/>
</dbReference>
<dbReference type="Gene3D" id="1.10.1610.10">
    <property type="match status" value="1"/>
</dbReference>
<accession>A0A840BR81</accession>
<dbReference type="InterPro" id="IPR036087">
    <property type="entry name" value="Nict_dMeBzImd_PRibTrfase_sf"/>
</dbReference>
<reference evidence="11 12" key="1">
    <citation type="submission" date="2020-08" db="EMBL/GenBank/DDBJ databases">
        <title>Genomic Encyclopedia of Type Strains, Phase IV (KMG-IV): sequencing the most valuable type-strain genomes for metagenomic binning, comparative biology and taxonomic classification.</title>
        <authorList>
            <person name="Goeker M."/>
        </authorList>
    </citation>
    <scope>NUCLEOTIDE SEQUENCE [LARGE SCALE GENOMIC DNA]</scope>
    <source>
        <strain evidence="11 12">DSM 103737</strain>
    </source>
</reference>
<sequence length="350" mass="36130">MDATATGLPFDDVRRLFAMLPDVDEAAIAAVRRRDAELTKPPGSLGRLEEIAAWVAGWQGKGRPSVARPLVCVFAGNHGVVRHGVSPYPQSVTRQMLENFAAGGAAINQICAAYDLGFKVFDLALDLPTGDIATEAAFDEKACVATLAFGMEAIAGGTDLLCLGEMGIGNTTIAAAIYAALYGGPVARWVGRGTGLDDAGLARKAAVVEQALATHAGHLADPLEVLRRLGGREVAAVAGAILAARLERIPVILDGYVVTAAAAILHAIDPRSIAHCLAGHRSAEGAHGEVLDRLGLAPVLDLDMRLGEATGAALAAGIVKAAVACHNDMATFAQAGVDTADDGERPERLQ</sequence>
<evidence type="ECO:0000256" key="4">
    <source>
        <dbReference type="ARBA" id="ARBA00015486"/>
    </source>
</evidence>
<comment type="pathway">
    <text evidence="1 10">Nucleoside biosynthesis; alpha-ribazole biosynthesis; alpha-ribazole from 5,6-dimethylbenzimidazole: step 1/2.</text>
</comment>
<dbReference type="HAMAP" id="MF_00230">
    <property type="entry name" value="CobT"/>
    <property type="match status" value="1"/>
</dbReference>
<dbReference type="Proteomes" id="UP000577362">
    <property type="component" value="Unassembled WGS sequence"/>
</dbReference>